<evidence type="ECO:0000313" key="2">
    <source>
        <dbReference type="EMBL" id="PNQ73473.1"/>
    </source>
</evidence>
<name>A0A2K1DZM3_9FLAO</name>
<sequence>MMRLFVSFLICLATLSIQAQGNTCNCCSEKYSEFDFWIGEWTVINPDGSQAGTNTITKSQNNCLLQENWKSANGKVTGTSNNFYNYKTGQWEQIWIDNLGGSLHLKGNREGDKMIMRTDDETNKKGDTIYHRITWTLNKDGSVHQFWETITNNKDITVAFDGLYRKNVN</sequence>
<evidence type="ECO:0000313" key="3">
    <source>
        <dbReference type="Proteomes" id="UP000236641"/>
    </source>
</evidence>
<organism evidence="2 3">
    <name type="scientific">Hanstruepera neustonica</name>
    <dbReference type="NCBI Taxonomy" id="1445657"/>
    <lineage>
        <taxon>Bacteria</taxon>
        <taxon>Pseudomonadati</taxon>
        <taxon>Bacteroidota</taxon>
        <taxon>Flavobacteriia</taxon>
        <taxon>Flavobacteriales</taxon>
        <taxon>Flavobacteriaceae</taxon>
        <taxon>Hanstruepera</taxon>
    </lineage>
</organism>
<reference evidence="2 3" key="1">
    <citation type="submission" date="2018-01" db="EMBL/GenBank/DDBJ databases">
        <title>The draft genome of Hanstruepera neustonica JCM19743.</title>
        <authorList>
            <person name="He R.-H."/>
            <person name="Du Z.-J."/>
        </authorList>
    </citation>
    <scope>NUCLEOTIDE SEQUENCE [LARGE SCALE GENOMIC DNA]</scope>
    <source>
        <strain evidence="2 3">JCM19743</strain>
    </source>
</reference>
<feature type="signal peptide" evidence="1">
    <location>
        <begin position="1"/>
        <end position="19"/>
    </location>
</feature>
<gene>
    <name evidence="2" type="ORF">C1T31_07645</name>
</gene>
<protein>
    <recommendedName>
        <fullName evidence="4">Tetratricopeptide repeat protein</fullName>
    </recommendedName>
</protein>
<evidence type="ECO:0000256" key="1">
    <source>
        <dbReference type="SAM" id="SignalP"/>
    </source>
</evidence>
<accession>A0A2K1DZM3</accession>
<comment type="caution">
    <text evidence="2">The sequence shown here is derived from an EMBL/GenBank/DDBJ whole genome shotgun (WGS) entry which is preliminary data.</text>
</comment>
<feature type="chain" id="PRO_5014385790" description="Tetratricopeptide repeat protein" evidence="1">
    <location>
        <begin position="20"/>
        <end position="169"/>
    </location>
</feature>
<evidence type="ECO:0008006" key="4">
    <source>
        <dbReference type="Google" id="ProtNLM"/>
    </source>
</evidence>
<dbReference type="AlphaFoldDB" id="A0A2K1DZM3"/>
<dbReference type="Proteomes" id="UP000236641">
    <property type="component" value="Unassembled WGS sequence"/>
</dbReference>
<dbReference type="OrthoDB" id="1121396at2"/>
<keyword evidence="1" id="KW-0732">Signal</keyword>
<dbReference type="EMBL" id="POWF01000003">
    <property type="protein sequence ID" value="PNQ73473.1"/>
    <property type="molecule type" value="Genomic_DNA"/>
</dbReference>
<proteinExistence type="predicted"/>
<keyword evidence="3" id="KW-1185">Reference proteome</keyword>